<dbReference type="RefSeq" id="WP_231561425.1">
    <property type="nucleotide sequence ID" value="NZ_BAABGR010000029.1"/>
</dbReference>
<accession>A0ABP8R4Z6</accession>
<reference evidence="2" key="1">
    <citation type="journal article" date="2019" name="Int. J. Syst. Evol. Microbiol.">
        <title>The Global Catalogue of Microorganisms (GCM) 10K type strain sequencing project: providing services to taxonomists for standard genome sequencing and annotation.</title>
        <authorList>
            <consortium name="The Broad Institute Genomics Platform"/>
            <consortium name="The Broad Institute Genome Sequencing Center for Infectious Disease"/>
            <person name="Wu L."/>
            <person name="Ma J."/>
        </authorList>
    </citation>
    <scope>NUCLEOTIDE SEQUENCE [LARGE SCALE GENOMIC DNA]</scope>
    <source>
        <strain evidence="2">JCM 17858</strain>
    </source>
</reference>
<evidence type="ECO:0000313" key="2">
    <source>
        <dbReference type="Proteomes" id="UP001500394"/>
    </source>
</evidence>
<proteinExistence type="predicted"/>
<name>A0ABP8R4Z6_9SPHI</name>
<gene>
    <name evidence="1" type="ORF">GCM10023173_19230</name>
</gene>
<protein>
    <submittedName>
        <fullName evidence="1">Uncharacterized protein</fullName>
    </submittedName>
</protein>
<sequence>MRNIVLLIALTYSCFALTVKGQDISDIDLYDIRKDFNKGVKDEKLCKQYLQVLKTNPKTSIERGYLAAFTMFTAKHTINPFKKMSHFKEGRKMLEQQIQQDPQNPELRFIRFCIQHYTPDFLGYKDNLTEDKQFLLANLHKMTDEKAKTIIFNFLKGTKLFSQDELKQLSK</sequence>
<evidence type="ECO:0000313" key="1">
    <source>
        <dbReference type="EMBL" id="GAA4518014.1"/>
    </source>
</evidence>
<keyword evidence="2" id="KW-1185">Reference proteome</keyword>
<comment type="caution">
    <text evidence="1">The sequence shown here is derived from an EMBL/GenBank/DDBJ whole genome shotgun (WGS) entry which is preliminary data.</text>
</comment>
<dbReference type="EMBL" id="BAABGR010000029">
    <property type="protein sequence ID" value="GAA4518014.1"/>
    <property type="molecule type" value="Genomic_DNA"/>
</dbReference>
<organism evidence="1 2">
    <name type="scientific">Sphingobacterium thermophilum</name>
    <dbReference type="NCBI Taxonomy" id="768534"/>
    <lineage>
        <taxon>Bacteria</taxon>
        <taxon>Pseudomonadati</taxon>
        <taxon>Bacteroidota</taxon>
        <taxon>Sphingobacteriia</taxon>
        <taxon>Sphingobacteriales</taxon>
        <taxon>Sphingobacteriaceae</taxon>
        <taxon>Sphingobacterium</taxon>
    </lineage>
</organism>
<dbReference type="Proteomes" id="UP001500394">
    <property type="component" value="Unassembled WGS sequence"/>
</dbReference>